<evidence type="ECO:0000256" key="2">
    <source>
        <dbReference type="ARBA" id="ARBA00022475"/>
    </source>
</evidence>
<comment type="subcellular location">
    <subcellularLocation>
        <location evidence="1">Cell membrane</location>
    </subcellularLocation>
</comment>
<evidence type="ECO:0000313" key="8">
    <source>
        <dbReference type="Proteomes" id="UP000548867"/>
    </source>
</evidence>
<dbReference type="InterPro" id="IPR022781">
    <property type="entry name" value="Flagellar_biosynth_FliO"/>
</dbReference>
<dbReference type="Pfam" id="PF04347">
    <property type="entry name" value="FliO"/>
    <property type="match status" value="1"/>
</dbReference>
<evidence type="ECO:0000256" key="4">
    <source>
        <dbReference type="ARBA" id="ARBA00022989"/>
    </source>
</evidence>
<accession>A0A7W6CMN8</accession>
<dbReference type="RefSeq" id="WP_172342066.1">
    <property type="nucleotide sequence ID" value="NZ_JACIDX010000014.1"/>
</dbReference>
<evidence type="ECO:0000256" key="6">
    <source>
        <dbReference type="SAM" id="Phobius"/>
    </source>
</evidence>
<evidence type="ECO:0000256" key="5">
    <source>
        <dbReference type="ARBA" id="ARBA00023136"/>
    </source>
</evidence>
<gene>
    <name evidence="7" type="ORF">GGR38_003520</name>
</gene>
<organism evidence="7 8">
    <name type="scientific">Novosphingobium sediminicola</name>
    <dbReference type="NCBI Taxonomy" id="563162"/>
    <lineage>
        <taxon>Bacteria</taxon>
        <taxon>Pseudomonadati</taxon>
        <taxon>Pseudomonadota</taxon>
        <taxon>Alphaproteobacteria</taxon>
        <taxon>Sphingomonadales</taxon>
        <taxon>Sphingomonadaceae</taxon>
        <taxon>Novosphingobium</taxon>
    </lineage>
</organism>
<keyword evidence="3 6" id="KW-0812">Transmembrane</keyword>
<keyword evidence="7" id="KW-0282">Flagellum</keyword>
<dbReference type="AlphaFoldDB" id="A0A7W6CMN8"/>
<dbReference type="GO" id="GO:0016020">
    <property type="term" value="C:membrane"/>
    <property type="evidence" value="ECO:0007669"/>
    <property type="project" value="InterPro"/>
</dbReference>
<evidence type="ECO:0000256" key="3">
    <source>
        <dbReference type="ARBA" id="ARBA00022692"/>
    </source>
</evidence>
<evidence type="ECO:0000256" key="1">
    <source>
        <dbReference type="ARBA" id="ARBA00004236"/>
    </source>
</evidence>
<name>A0A7W6CMN8_9SPHN</name>
<protein>
    <submittedName>
        <fullName evidence="7">Flagellar protein FliO/FliZ</fullName>
    </submittedName>
</protein>
<comment type="caution">
    <text evidence="7">The sequence shown here is derived from an EMBL/GenBank/DDBJ whole genome shotgun (WGS) entry which is preliminary data.</text>
</comment>
<keyword evidence="5 6" id="KW-0472">Membrane</keyword>
<keyword evidence="8" id="KW-1185">Reference proteome</keyword>
<proteinExistence type="predicted"/>
<dbReference type="Proteomes" id="UP000548867">
    <property type="component" value="Unassembled WGS sequence"/>
</dbReference>
<keyword evidence="4 6" id="KW-1133">Transmembrane helix</keyword>
<keyword evidence="7" id="KW-0966">Cell projection</keyword>
<evidence type="ECO:0000313" key="7">
    <source>
        <dbReference type="EMBL" id="MBB3956555.1"/>
    </source>
</evidence>
<feature type="transmembrane region" description="Helical" evidence="6">
    <location>
        <begin position="6"/>
        <end position="23"/>
    </location>
</feature>
<keyword evidence="2" id="KW-1003">Cell membrane</keyword>
<dbReference type="GO" id="GO:0044781">
    <property type="term" value="P:bacterial-type flagellum organization"/>
    <property type="evidence" value="ECO:0007669"/>
    <property type="project" value="InterPro"/>
</dbReference>
<sequence>MLWYVAKLLILLPLIGVMIWGSLKLSQKFQSRFMAAGQGRRIRIVETVMLSPTQKLAVIAFHGREILVASTRHGMTRLSEVEVIDGEAFEENFRDGADFAQTLRRIDK</sequence>
<keyword evidence="7" id="KW-0969">Cilium</keyword>
<reference evidence="7 8" key="1">
    <citation type="submission" date="2020-08" db="EMBL/GenBank/DDBJ databases">
        <title>Genomic Encyclopedia of Type Strains, Phase IV (KMG-IV): sequencing the most valuable type-strain genomes for metagenomic binning, comparative biology and taxonomic classification.</title>
        <authorList>
            <person name="Goeker M."/>
        </authorList>
    </citation>
    <scope>NUCLEOTIDE SEQUENCE [LARGE SCALE GENOMIC DNA]</scope>
    <source>
        <strain evidence="7 8">DSM 27057</strain>
    </source>
</reference>
<dbReference type="EMBL" id="JACIDX010000014">
    <property type="protein sequence ID" value="MBB3956555.1"/>
    <property type="molecule type" value="Genomic_DNA"/>
</dbReference>